<organism evidence="3 4">
    <name type="scientific">Eubacterium ventriosum</name>
    <dbReference type="NCBI Taxonomy" id="39496"/>
    <lineage>
        <taxon>Bacteria</taxon>
        <taxon>Bacillati</taxon>
        <taxon>Bacillota</taxon>
        <taxon>Clostridia</taxon>
        <taxon>Eubacteriales</taxon>
        <taxon>Eubacteriaceae</taxon>
        <taxon>Eubacterium</taxon>
    </lineage>
</organism>
<sequence length="210" mass="24168">MAKSNKADMSCARVKKYTASDVSKAERHNERKNETYENINVIEERIPYNVHFKKPFAPTYMEQLKQMEADGMVSLRGLRKDATFFNEIAIKCKDGFDNKWNNKYVEVTEQVGRLGCFGFMIINIPGTWFGWWSDEAFALYLIVDTILVMLYCAIWIICFKKNSVFRALALSIIPSMLFLFSGIMSRSVLLIIASVLFAPSHIVISYKNVK</sequence>
<evidence type="ECO:0000313" key="4">
    <source>
        <dbReference type="Proteomes" id="UP000285740"/>
    </source>
</evidence>
<feature type="transmembrane region" description="Helical" evidence="2">
    <location>
        <begin position="164"/>
        <end position="183"/>
    </location>
</feature>
<keyword evidence="2" id="KW-0472">Membrane</keyword>
<dbReference type="Proteomes" id="UP000285740">
    <property type="component" value="Unassembled WGS sequence"/>
</dbReference>
<evidence type="ECO:0000313" key="3">
    <source>
        <dbReference type="EMBL" id="RHA81567.1"/>
    </source>
</evidence>
<protein>
    <submittedName>
        <fullName evidence="3">Uncharacterized protein</fullName>
    </submittedName>
</protein>
<reference evidence="3 4" key="1">
    <citation type="submission" date="2018-08" db="EMBL/GenBank/DDBJ databases">
        <title>A genome reference for cultivated species of the human gut microbiota.</title>
        <authorList>
            <person name="Zou Y."/>
            <person name="Xue W."/>
            <person name="Luo G."/>
        </authorList>
    </citation>
    <scope>NUCLEOTIDE SEQUENCE [LARGE SCALE GENOMIC DNA]</scope>
    <source>
        <strain evidence="3 4">AM42-30</strain>
    </source>
</reference>
<dbReference type="EMBL" id="QSFV01000004">
    <property type="protein sequence ID" value="RHA81567.1"/>
    <property type="molecule type" value="Genomic_DNA"/>
</dbReference>
<dbReference type="RefSeq" id="WP_118030113.1">
    <property type="nucleotide sequence ID" value="NZ_QSFV01000004.1"/>
</dbReference>
<feature type="transmembrane region" description="Helical" evidence="2">
    <location>
        <begin position="111"/>
        <end position="131"/>
    </location>
</feature>
<gene>
    <name evidence="3" type="ORF">DW918_02510</name>
</gene>
<feature type="transmembrane region" description="Helical" evidence="2">
    <location>
        <begin position="137"/>
        <end position="157"/>
    </location>
</feature>
<dbReference type="InterPro" id="IPR001668">
    <property type="entry name" value="Mob_Pre"/>
</dbReference>
<accession>A0A413T9B8</accession>
<dbReference type="AlphaFoldDB" id="A0A413T9B8"/>
<dbReference type="GO" id="GO:0006310">
    <property type="term" value="P:DNA recombination"/>
    <property type="evidence" value="ECO:0007669"/>
    <property type="project" value="InterPro"/>
</dbReference>
<dbReference type="GO" id="GO:0003677">
    <property type="term" value="F:DNA binding"/>
    <property type="evidence" value="ECO:0007669"/>
    <property type="project" value="InterPro"/>
</dbReference>
<comment type="similarity">
    <text evidence="1">Belongs to the plasmid mobilization pre family.</text>
</comment>
<keyword evidence="2" id="KW-0812">Transmembrane</keyword>
<dbReference type="Gene3D" id="3.30.930.30">
    <property type="match status" value="1"/>
</dbReference>
<evidence type="ECO:0000256" key="1">
    <source>
        <dbReference type="ARBA" id="ARBA00010657"/>
    </source>
</evidence>
<proteinExistence type="inferred from homology"/>
<evidence type="ECO:0000256" key="2">
    <source>
        <dbReference type="SAM" id="Phobius"/>
    </source>
</evidence>
<keyword evidence="2" id="KW-1133">Transmembrane helix</keyword>
<feature type="transmembrane region" description="Helical" evidence="2">
    <location>
        <begin position="189"/>
        <end position="206"/>
    </location>
</feature>
<name>A0A413T9B8_9FIRM</name>
<comment type="caution">
    <text evidence="3">The sequence shown here is derived from an EMBL/GenBank/DDBJ whole genome shotgun (WGS) entry which is preliminary data.</text>
</comment>
<dbReference type="Pfam" id="PF01076">
    <property type="entry name" value="Mob_Pre"/>
    <property type="match status" value="1"/>
</dbReference>